<dbReference type="OrthoDB" id="3011417at2759"/>
<reference evidence="2" key="1">
    <citation type="submission" date="2020-11" db="EMBL/GenBank/DDBJ databases">
        <authorList>
            <consortium name="DOE Joint Genome Institute"/>
            <person name="Ahrendt S."/>
            <person name="Riley R."/>
            <person name="Andreopoulos W."/>
            <person name="Labutti K."/>
            <person name="Pangilinan J."/>
            <person name="Ruiz-Duenas F.J."/>
            <person name="Barrasa J.M."/>
            <person name="Sanchez-Garcia M."/>
            <person name="Camarero S."/>
            <person name="Miyauchi S."/>
            <person name="Serrano A."/>
            <person name="Linde D."/>
            <person name="Babiker R."/>
            <person name="Drula E."/>
            <person name="Ayuso-Fernandez I."/>
            <person name="Pacheco R."/>
            <person name="Padilla G."/>
            <person name="Ferreira P."/>
            <person name="Barriuso J."/>
            <person name="Kellner H."/>
            <person name="Castanera R."/>
            <person name="Alfaro M."/>
            <person name="Ramirez L."/>
            <person name="Pisabarro A.G."/>
            <person name="Kuo A."/>
            <person name="Tritt A."/>
            <person name="Lipzen A."/>
            <person name="He G."/>
            <person name="Yan M."/>
            <person name="Ng V."/>
            <person name="Cullen D."/>
            <person name="Martin F."/>
            <person name="Rosso M.-N."/>
            <person name="Henrissat B."/>
            <person name="Hibbett D."/>
            <person name="Martinez A.T."/>
            <person name="Grigoriev I.V."/>
        </authorList>
    </citation>
    <scope>NUCLEOTIDE SEQUENCE</scope>
    <source>
        <strain evidence="2">CIRM-BRFM 674</strain>
    </source>
</reference>
<organism evidence="2 3">
    <name type="scientific">Pholiota conissans</name>
    <dbReference type="NCBI Taxonomy" id="109636"/>
    <lineage>
        <taxon>Eukaryota</taxon>
        <taxon>Fungi</taxon>
        <taxon>Dikarya</taxon>
        <taxon>Basidiomycota</taxon>
        <taxon>Agaricomycotina</taxon>
        <taxon>Agaricomycetes</taxon>
        <taxon>Agaricomycetidae</taxon>
        <taxon>Agaricales</taxon>
        <taxon>Agaricineae</taxon>
        <taxon>Strophariaceae</taxon>
        <taxon>Pholiota</taxon>
    </lineage>
</organism>
<proteinExistence type="predicted"/>
<feature type="region of interest" description="Disordered" evidence="1">
    <location>
        <begin position="376"/>
        <end position="410"/>
    </location>
</feature>
<comment type="caution">
    <text evidence="2">The sequence shown here is derived from an EMBL/GenBank/DDBJ whole genome shotgun (WGS) entry which is preliminary data.</text>
</comment>
<feature type="compositionally biased region" description="Acidic residues" evidence="1">
    <location>
        <begin position="207"/>
        <end position="218"/>
    </location>
</feature>
<name>A0A9P5ZAX0_9AGAR</name>
<sequence>MPVALQVVPVDEPLPVEDVQECYLYSLPLPSLPCTPFLVAPIRTEPDSLTRPAPATLEFVNHDTTGLKKLWYCPTVWKRLLAYVSLGASLKYRDDDAVKEDFHHLAQCPGAPAHPPLSYETGYRQMFAVEAAHHKRPQPTVCNIEGVQDAVHSQIIDFINGGLQMRYENLGLKYEGGNAEAAAIEGIENDDGNDNDNDNVNNNENENGSDSDSDDDNDNNNNKEYAYMTTAGKEVTVAEIKANTFYPAWLRTCRKNHINHGREGNRTAGFSDKMLFVSPDALDNKDPKRTQVALHEAKPSWVYSTKYYRHILRGNGAIIDDDNNFNTLNKLHPGNLLLKQLWGQCSDLGPDVGFTTNGDVVMVFVRVVPPVAPQLVETTSKSDDPADSKIRHQPPRSKGVKTSKVETHSPALPETESGFILSPLMKWIDPRLRVCLLALSFMALDEASWMTKQVNGNPSPITLRNLLCPESECTQIEQEDV</sequence>
<feature type="compositionally biased region" description="Acidic residues" evidence="1">
    <location>
        <begin position="187"/>
        <end position="197"/>
    </location>
</feature>
<keyword evidence="3" id="KW-1185">Reference proteome</keyword>
<evidence type="ECO:0000313" key="2">
    <source>
        <dbReference type="EMBL" id="KAF9483360.1"/>
    </source>
</evidence>
<protein>
    <submittedName>
        <fullName evidence="2">Uncharacterized protein</fullName>
    </submittedName>
</protein>
<evidence type="ECO:0000256" key="1">
    <source>
        <dbReference type="SAM" id="MobiDB-lite"/>
    </source>
</evidence>
<evidence type="ECO:0000313" key="3">
    <source>
        <dbReference type="Proteomes" id="UP000807469"/>
    </source>
</evidence>
<feature type="compositionally biased region" description="Basic residues" evidence="1">
    <location>
        <begin position="391"/>
        <end position="401"/>
    </location>
</feature>
<feature type="compositionally biased region" description="Basic and acidic residues" evidence="1">
    <location>
        <begin position="380"/>
        <end position="390"/>
    </location>
</feature>
<gene>
    <name evidence="2" type="ORF">BDN70DRAFT_990392</name>
</gene>
<dbReference type="Proteomes" id="UP000807469">
    <property type="component" value="Unassembled WGS sequence"/>
</dbReference>
<dbReference type="EMBL" id="MU155154">
    <property type="protein sequence ID" value="KAF9483360.1"/>
    <property type="molecule type" value="Genomic_DNA"/>
</dbReference>
<accession>A0A9P5ZAX0</accession>
<feature type="region of interest" description="Disordered" evidence="1">
    <location>
        <begin position="187"/>
        <end position="223"/>
    </location>
</feature>
<dbReference type="AlphaFoldDB" id="A0A9P5ZAX0"/>